<dbReference type="PANTHER" id="PTHR33973:SF4">
    <property type="entry name" value="OS07G0153300 PROTEIN"/>
    <property type="match status" value="1"/>
</dbReference>
<evidence type="ECO:0000313" key="2">
    <source>
        <dbReference type="Proteomes" id="UP000316801"/>
    </source>
</evidence>
<sequence length="266" mass="30013">MNSVSALYVGTVVHQRHRPKQHSLRYSVFSLLLDLDELDSLDRGLRLFGHNRAAVYSFWDKDHGTGEEGGLRAWVESHLREAGLPTVDVRIRMLCYPRIFGYVFNPLTVYFCEDRNGNLLALLYEVCNTFMERHTYIIPAGGQSETVVRHSCAKAMYVSPFVPMDCTYDFDILPPGEHVKIAINERDAQGNLLFASFAGRRRSLSDASLARALITFPLMTMKVMAGIHWEALRLWLKGVPIHRHRPAASRIASSVEHPVVSGGTQT</sequence>
<reference evidence="1 2" key="1">
    <citation type="submission" date="2019-07" db="EMBL/GenBank/DDBJ databases">
        <title>Ln-dependent methylotrophs.</title>
        <authorList>
            <person name="Tani A."/>
        </authorList>
    </citation>
    <scope>NUCLEOTIDE SEQUENCE [LARGE SCALE GENOMIC DNA]</scope>
    <source>
        <strain evidence="1 2">SM12</strain>
    </source>
</reference>
<evidence type="ECO:0000313" key="1">
    <source>
        <dbReference type="EMBL" id="TRL36363.1"/>
    </source>
</evidence>
<dbReference type="RefSeq" id="WP_143126615.1">
    <property type="nucleotide sequence ID" value="NZ_VJMG01000055.1"/>
</dbReference>
<dbReference type="Proteomes" id="UP000316801">
    <property type="component" value="Unassembled WGS sequence"/>
</dbReference>
<protein>
    <submittedName>
        <fullName evidence="1">DUF1365 domain-containing protein</fullName>
    </submittedName>
</protein>
<dbReference type="AlphaFoldDB" id="A0A549T3B3"/>
<dbReference type="Pfam" id="PF07103">
    <property type="entry name" value="DUF1365"/>
    <property type="match status" value="1"/>
</dbReference>
<comment type="caution">
    <text evidence="1">The sequence shown here is derived from an EMBL/GenBank/DDBJ whole genome shotgun (WGS) entry which is preliminary data.</text>
</comment>
<organism evidence="1 2">
    <name type="scientific">Rhizobium straminoryzae</name>
    <dbReference type="NCBI Taxonomy" id="1387186"/>
    <lineage>
        <taxon>Bacteria</taxon>
        <taxon>Pseudomonadati</taxon>
        <taxon>Pseudomonadota</taxon>
        <taxon>Alphaproteobacteria</taxon>
        <taxon>Hyphomicrobiales</taxon>
        <taxon>Rhizobiaceae</taxon>
        <taxon>Rhizobium/Agrobacterium group</taxon>
        <taxon>Rhizobium</taxon>
    </lineage>
</organism>
<accession>A0A549T3B3</accession>
<proteinExistence type="predicted"/>
<dbReference type="InterPro" id="IPR010775">
    <property type="entry name" value="DUF1365"/>
</dbReference>
<name>A0A549T3B3_9HYPH</name>
<gene>
    <name evidence="1" type="ORF">FNA46_18115</name>
</gene>
<keyword evidence="2" id="KW-1185">Reference proteome</keyword>
<dbReference type="EMBL" id="VJMG01000055">
    <property type="protein sequence ID" value="TRL36363.1"/>
    <property type="molecule type" value="Genomic_DNA"/>
</dbReference>
<dbReference type="PANTHER" id="PTHR33973">
    <property type="entry name" value="OS07G0153300 PROTEIN"/>
    <property type="match status" value="1"/>
</dbReference>